<evidence type="ECO:0000256" key="3">
    <source>
        <dbReference type="ARBA" id="ARBA00022776"/>
    </source>
</evidence>
<evidence type="ECO:0000313" key="10">
    <source>
        <dbReference type="Proteomes" id="UP000250140"/>
    </source>
</evidence>
<feature type="domain" description="Anaphase-promoting complex subunit 4 long" evidence="8">
    <location>
        <begin position="339"/>
        <end position="538"/>
    </location>
</feature>
<feature type="domain" description="Anaphase-promoting complex subunit 4-like WD40" evidence="7">
    <location>
        <begin position="26"/>
        <end position="127"/>
    </location>
</feature>
<evidence type="ECO:0000259" key="7">
    <source>
        <dbReference type="Pfam" id="PF12894"/>
    </source>
</evidence>
<dbReference type="GO" id="GO:0034399">
    <property type="term" value="C:nuclear periphery"/>
    <property type="evidence" value="ECO:0007669"/>
    <property type="project" value="TreeGrafter"/>
</dbReference>
<keyword evidence="5" id="KW-0131">Cell cycle</keyword>
<dbReference type="EMBL" id="KV749216">
    <property type="protein sequence ID" value="OCL10591.1"/>
    <property type="molecule type" value="Genomic_DNA"/>
</dbReference>
<dbReference type="AlphaFoldDB" id="A0A8E2F4U4"/>
<evidence type="ECO:0000256" key="6">
    <source>
        <dbReference type="SAM" id="MobiDB-lite"/>
    </source>
</evidence>
<keyword evidence="2" id="KW-0132">Cell division</keyword>
<dbReference type="InterPro" id="IPR036322">
    <property type="entry name" value="WD40_repeat_dom_sf"/>
</dbReference>
<dbReference type="PANTHER" id="PTHR13260">
    <property type="entry name" value="ANAPHASE PROMOTING COMPLEX SUBUNIT 4 APC4"/>
    <property type="match status" value="1"/>
</dbReference>
<keyword evidence="10" id="KW-1185">Reference proteome</keyword>
<reference evidence="9 10" key="1">
    <citation type="journal article" date="2016" name="Nat. Commun.">
        <title>Ectomycorrhizal ecology is imprinted in the genome of the dominant symbiotic fungus Cenococcum geophilum.</title>
        <authorList>
            <consortium name="DOE Joint Genome Institute"/>
            <person name="Peter M."/>
            <person name="Kohler A."/>
            <person name="Ohm R.A."/>
            <person name="Kuo A."/>
            <person name="Krutzmann J."/>
            <person name="Morin E."/>
            <person name="Arend M."/>
            <person name="Barry K.W."/>
            <person name="Binder M."/>
            <person name="Choi C."/>
            <person name="Clum A."/>
            <person name="Copeland A."/>
            <person name="Grisel N."/>
            <person name="Haridas S."/>
            <person name="Kipfer T."/>
            <person name="LaButti K."/>
            <person name="Lindquist E."/>
            <person name="Lipzen A."/>
            <person name="Maire R."/>
            <person name="Meier B."/>
            <person name="Mihaltcheva S."/>
            <person name="Molinier V."/>
            <person name="Murat C."/>
            <person name="Poggeler S."/>
            <person name="Quandt C.A."/>
            <person name="Sperisen C."/>
            <person name="Tritt A."/>
            <person name="Tisserant E."/>
            <person name="Crous P.W."/>
            <person name="Henrissat B."/>
            <person name="Nehls U."/>
            <person name="Egli S."/>
            <person name="Spatafora J.W."/>
            <person name="Grigoriev I.V."/>
            <person name="Martin F.M."/>
        </authorList>
    </citation>
    <scope>NUCLEOTIDE SEQUENCE [LARGE SCALE GENOMIC DNA]</scope>
    <source>
        <strain evidence="9 10">CBS 207.34</strain>
    </source>
</reference>
<accession>A0A8E2F4U4</accession>
<evidence type="ECO:0000259" key="8">
    <source>
        <dbReference type="Pfam" id="PF12896"/>
    </source>
</evidence>
<dbReference type="InterPro" id="IPR024790">
    <property type="entry name" value="APC4_long_dom"/>
</dbReference>
<dbReference type="Proteomes" id="UP000250140">
    <property type="component" value="Unassembled WGS sequence"/>
</dbReference>
<dbReference type="SUPFAM" id="SSF50978">
    <property type="entry name" value="WD40 repeat-like"/>
    <property type="match status" value="1"/>
</dbReference>
<name>A0A8E2F4U4_9PEZI</name>
<feature type="region of interest" description="Disordered" evidence="6">
    <location>
        <begin position="850"/>
        <end position="871"/>
    </location>
</feature>
<evidence type="ECO:0000256" key="5">
    <source>
        <dbReference type="ARBA" id="ARBA00023306"/>
    </source>
</evidence>
<dbReference type="Pfam" id="PF12894">
    <property type="entry name" value="ANAPC4_WD40"/>
    <property type="match status" value="1"/>
</dbReference>
<protein>
    <recommendedName>
        <fullName evidence="1">Anaphase-promoting complex subunit 4</fullName>
    </recommendedName>
</protein>
<evidence type="ECO:0000256" key="2">
    <source>
        <dbReference type="ARBA" id="ARBA00022618"/>
    </source>
</evidence>
<sequence length="871" mass="98066">MEGPEAPAMMLQAEKTLIQPIRPHLMAYCPTMDLIAVVTQEETLDVYRLNGQRAFSHKRKNAVGSIDYICWKFNGQSIIVAWGDGLVDIISAETGKALQKDIPHPLKSKDTPQKYSGKVSCVGWGVNFIDAQAVKSRTGTSSKSINSNSNGLDGKVPTTNSWDSFRDDVSLDDFLQRQPDLQTLDLRPDLPDQLAMLDVENLLPKLPVIPLPPTTPFMRPVQADSSSYTSQALIDTIFHSHYLKDHNAVDILLRCFEDGTVSPTIYDSLGIVCVRVPDHWGLDFCRPVLHASHPYSCSHGILMEVSANGSDHRTSHRKSVQDTAPKAFTGGNRNPRLALVPLTLRFISSAGIYLHLISSKTTQLQNLIQYIHQCLNRIRAYWNHSQDLPSRFMRNVGETLAEKGEGSLVQSLYHLCATGDCPPTIKEWLVNELTESGHKRWDHTVTQGYAKVIELAHENLLPALDRCSIVISTLRGLARYHDSSWIFNVSTQEFTAILDVIRCLRLLTHNILIYAGDERRQFAVFSRWLRHEIDIQATDPTSSSAEEVADRDPGVDYSQLLEYIQGPMSKSDLTPFLRQQTDLSTETTRTRGLAYDDIRHAIELSKQGVPFKQEALCVEYTYTHLQNLCADLFVQIAKWQAANTSMDCGLVLEDEEVSEARDMRMVFEETDHSSDITTYVALVPKERKNEIRLHRVIHADVFDEVPQSVRASDAVSISVGDGEVVDVKFIDDISLMVLYRTKDASFILGLPYSKTISNSSDNPISYGPRTTENLDVMRLPDGHAGNARTLLDFSQQTKIKPFIKHIFPASERFVPFKLEVNGRKGRRVACVMGEDLRHYKIFDLDFREKEGEKGEISRNEEDDESDIEMTG</sequence>
<proteinExistence type="predicted"/>
<dbReference type="GO" id="GO:0031145">
    <property type="term" value="P:anaphase-promoting complex-dependent catabolic process"/>
    <property type="evidence" value="ECO:0007669"/>
    <property type="project" value="InterPro"/>
</dbReference>
<keyword evidence="4" id="KW-0833">Ubl conjugation pathway</keyword>
<dbReference type="InterPro" id="IPR024977">
    <property type="entry name" value="Apc4-like_WD40_dom"/>
</dbReference>
<dbReference type="PANTHER" id="PTHR13260:SF0">
    <property type="entry name" value="ANAPHASE-PROMOTING COMPLEX SUBUNIT 4"/>
    <property type="match status" value="1"/>
</dbReference>
<dbReference type="InterPro" id="IPR024789">
    <property type="entry name" value="APC4"/>
</dbReference>
<evidence type="ECO:0000313" key="9">
    <source>
        <dbReference type="EMBL" id="OCL10591.1"/>
    </source>
</evidence>
<gene>
    <name evidence="9" type="ORF">AOQ84DRAFT_387402</name>
</gene>
<feature type="compositionally biased region" description="Acidic residues" evidence="6">
    <location>
        <begin position="860"/>
        <end position="871"/>
    </location>
</feature>
<organism evidence="9 10">
    <name type="scientific">Glonium stellatum</name>
    <dbReference type="NCBI Taxonomy" id="574774"/>
    <lineage>
        <taxon>Eukaryota</taxon>
        <taxon>Fungi</taxon>
        <taxon>Dikarya</taxon>
        <taxon>Ascomycota</taxon>
        <taxon>Pezizomycotina</taxon>
        <taxon>Dothideomycetes</taxon>
        <taxon>Pleosporomycetidae</taxon>
        <taxon>Gloniales</taxon>
        <taxon>Gloniaceae</taxon>
        <taxon>Glonium</taxon>
    </lineage>
</organism>
<dbReference type="GO" id="GO:0005680">
    <property type="term" value="C:anaphase-promoting complex"/>
    <property type="evidence" value="ECO:0007669"/>
    <property type="project" value="InterPro"/>
</dbReference>
<feature type="compositionally biased region" description="Basic and acidic residues" evidence="6">
    <location>
        <begin position="850"/>
        <end position="859"/>
    </location>
</feature>
<dbReference type="OrthoDB" id="2110451at2759"/>
<dbReference type="GO" id="GO:0051301">
    <property type="term" value="P:cell division"/>
    <property type="evidence" value="ECO:0007669"/>
    <property type="project" value="UniProtKB-KW"/>
</dbReference>
<evidence type="ECO:0000256" key="1">
    <source>
        <dbReference type="ARBA" id="ARBA00016067"/>
    </source>
</evidence>
<keyword evidence="3" id="KW-0498">Mitosis</keyword>
<dbReference type="Pfam" id="PF12896">
    <property type="entry name" value="ANAPC4"/>
    <property type="match status" value="1"/>
</dbReference>
<dbReference type="GO" id="GO:0070979">
    <property type="term" value="P:protein K11-linked ubiquitination"/>
    <property type="evidence" value="ECO:0007669"/>
    <property type="project" value="TreeGrafter"/>
</dbReference>
<evidence type="ECO:0000256" key="4">
    <source>
        <dbReference type="ARBA" id="ARBA00022786"/>
    </source>
</evidence>